<reference evidence="1 2" key="1">
    <citation type="submission" date="2020-04" db="EMBL/GenBank/DDBJ databases">
        <title>Paeniglutamicibacter sp. ANT13_2, a novel actinomycete isolated from sediment in Antarctica.</title>
        <authorList>
            <person name="Sakdapetsiri C."/>
            <person name="Pinyakong O."/>
        </authorList>
    </citation>
    <scope>NUCLEOTIDE SEQUENCE [LARGE SCALE GENOMIC DNA]</scope>
    <source>
        <strain evidence="1 2">ANT13_2</strain>
    </source>
</reference>
<gene>
    <name evidence="1" type="ORF">HED64_13750</name>
</gene>
<comment type="caution">
    <text evidence="1">The sequence shown here is derived from an EMBL/GenBank/DDBJ whole genome shotgun (WGS) entry which is preliminary data.</text>
</comment>
<dbReference type="EMBL" id="JAAWVT010000007">
    <property type="protein sequence ID" value="NKG21767.1"/>
    <property type="molecule type" value="Genomic_DNA"/>
</dbReference>
<evidence type="ECO:0000313" key="2">
    <source>
        <dbReference type="Proteomes" id="UP000746595"/>
    </source>
</evidence>
<name>A0ABX1G8L7_9MICC</name>
<accession>A0ABX1G8L7</accession>
<sequence>MFDEKIMGEDKVQLDQAQQHSNLVSCSTVSDDIALLHGFRATLFDFETNLETSAADFVDRRLAAGAATMDDLHLLKARATAKKLQHAEWSIEPSQHARPS</sequence>
<keyword evidence="2" id="KW-1185">Reference proteome</keyword>
<evidence type="ECO:0000313" key="1">
    <source>
        <dbReference type="EMBL" id="NKG21767.1"/>
    </source>
</evidence>
<proteinExistence type="predicted"/>
<dbReference type="Proteomes" id="UP000746595">
    <property type="component" value="Unassembled WGS sequence"/>
</dbReference>
<dbReference type="RefSeq" id="WP_168152616.1">
    <property type="nucleotide sequence ID" value="NZ_JAAWVT010000007.1"/>
</dbReference>
<protein>
    <submittedName>
        <fullName evidence="1">Uncharacterized protein</fullName>
    </submittedName>
</protein>
<organism evidence="1 2">
    <name type="scientific">Paeniglutamicibacter terrestris</name>
    <dbReference type="NCBI Taxonomy" id="2723403"/>
    <lineage>
        <taxon>Bacteria</taxon>
        <taxon>Bacillati</taxon>
        <taxon>Actinomycetota</taxon>
        <taxon>Actinomycetes</taxon>
        <taxon>Micrococcales</taxon>
        <taxon>Micrococcaceae</taxon>
        <taxon>Paeniglutamicibacter</taxon>
    </lineage>
</organism>